<keyword evidence="7 8" id="KW-0472">Membrane</keyword>
<comment type="subcellular location">
    <subcellularLocation>
        <location evidence="1 8">Membrane</location>
        <topology evidence="1 8">Multi-pass membrane protein</topology>
    </subcellularLocation>
</comment>
<dbReference type="Pfam" id="PF01384">
    <property type="entry name" value="PHO4"/>
    <property type="match status" value="1"/>
</dbReference>
<feature type="transmembrane region" description="Helical" evidence="8">
    <location>
        <begin position="186"/>
        <end position="205"/>
    </location>
</feature>
<dbReference type="PANTHER" id="PTHR11101">
    <property type="entry name" value="PHOSPHATE TRANSPORTER"/>
    <property type="match status" value="1"/>
</dbReference>
<proteinExistence type="inferred from homology"/>
<evidence type="ECO:0000256" key="4">
    <source>
        <dbReference type="ARBA" id="ARBA00022592"/>
    </source>
</evidence>
<comment type="function">
    <text evidence="8">Sodium-phosphate symporter.</text>
</comment>
<feature type="transmembrane region" description="Helical" evidence="8">
    <location>
        <begin position="90"/>
        <end position="112"/>
    </location>
</feature>
<feature type="compositionally biased region" description="Polar residues" evidence="9">
    <location>
        <begin position="311"/>
        <end position="328"/>
    </location>
</feature>
<evidence type="ECO:0000256" key="9">
    <source>
        <dbReference type="SAM" id="MobiDB-lite"/>
    </source>
</evidence>
<evidence type="ECO:0000256" key="7">
    <source>
        <dbReference type="ARBA" id="ARBA00023136"/>
    </source>
</evidence>
<evidence type="ECO:0000256" key="1">
    <source>
        <dbReference type="ARBA" id="ARBA00004141"/>
    </source>
</evidence>
<feature type="transmembrane region" description="Helical" evidence="8">
    <location>
        <begin position="7"/>
        <end position="25"/>
    </location>
</feature>
<dbReference type="EMBL" id="CAXLJL010000490">
    <property type="protein sequence ID" value="CAL5138486.1"/>
    <property type="molecule type" value="Genomic_DNA"/>
</dbReference>
<reference evidence="10" key="1">
    <citation type="submission" date="2024-06" db="EMBL/GenBank/DDBJ databases">
        <authorList>
            <person name="Liu X."/>
            <person name="Lenzi L."/>
            <person name="Haldenby T S."/>
            <person name="Uol C."/>
        </authorList>
    </citation>
    <scope>NUCLEOTIDE SEQUENCE</scope>
</reference>
<accession>A0AAV2TNP8</accession>
<protein>
    <recommendedName>
        <fullName evidence="8">Phosphate transporter</fullName>
    </recommendedName>
</protein>
<dbReference type="GO" id="GO:0005315">
    <property type="term" value="F:phosphate transmembrane transporter activity"/>
    <property type="evidence" value="ECO:0007669"/>
    <property type="project" value="InterPro"/>
</dbReference>
<evidence type="ECO:0000256" key="5">
    <source>
        <dbReference type="ARBA" id="ARBA00022692"/>
    </source>
</evidence>
<feature type="transmembrane region" description="Helical" evidence="8">
    <location>
        <begin position="217"/>
        <end position="235"/>
    </location>
</feature>
<comment type="similarity">
    <text evidence="2 8">Belongs to the inorganic phosphate transporter (PiT) (TC 2.A.20) family.</text>
</comment>
<dbReference type="AlphaFoldDB" id="A0AAV2TNP8"/>
<comment type="caution">
    <text evidence="10">The sequence shown here is derived from an EMBL/GenBank/DDBJ whole genome shotgun (WGS) entry which is preliminary data.</text>
</comment>
<gene>
    <name evidence="10" type="ORF">CDAUBV1_LOCUS13319</name>
</gene>
<keyword evidence="5 8" id="KW-0812">Transmembrane</keyword>
<feature type="transmembrane region" description="Helical" evidence="8">
    <location>
        <begin position="148"/>
        <end position="174"/>
    </location>
</feature>
<keyword evidence="4 8" id="KW-0592">Phosphate transport</keyword>
<evidence type="ECO:0000256" key="3">
    <source>
        <dbReference type="ARBA" id="ARBA00022448"/>
    </source>
</evidence>
<name>A0AAV2TNP8_CALDB</name>
<organism evidence="10 11">
    <name type="scientific">Calicophoron daubneyi</name>
    <name type="common">Rumen fluke</name>
    <name type="synonym">Paramphistomum daubneyi</name>
    <dbReference type="NCBI Taxonomy" id="300641"/>
    <lineage>
        <taxon>Eukaryota</taxon>
        <taxon>Metazoa</taxon>
        <taxon>Spiralia</taxon>
        <taxon>Lophotrochozoa</taxon>
        <taxon>Platyhelminthes</taxon>
        <taxon>Trematoda</taxon>
        <taxon>Digenea</taxon>
        <taxon>Plagiorchiida</taxon>
        <taxon>Pronocephalata</taxon>
        <taxon>Paramphistomoidea</taxon>
        <taxon>Paramphistomidae</taxon>
        <taxon>Calicophoron</taxon>
    </lineage>
</organism>
<keyword evidence="3 8" id="KW-0813">Transport</keyword>
<evidence type="ECO:0000256" key="2">
    <source>
        <dbReference type="ARBA" id="ARBA00009916"/>
    </source>
</evidence>
<evidence type="ECO:0000313" key="10">
    <source>
        <dbReference type="EMBL" id="CAL5138486.1"/>
    </source>
</evidence>
<feature type="region of interest" description="Disordered" evidence="9">
    <location>
        <begin position="297"/>
        <end position="333"/>
    </location>
</feature>
<dbReference type="GO" id="GO:0016020">
    <property type="term" value="C:membrane"/>
    <property type="evidence" value="ECO:0007669"/>
    <property type="project" value="UniProtKB-SubCell"/>
</dbReference>
<sequence length="521" mass="55958">MLFPDDQIWMIVVGFVIAFVLAFGIGANDVANTFGTSVGSKVLTLRQACILATICEFAGSILLGAKVSSTIREEIVSTAHFAELPDGPKVLMAGQVAALAGSCIWLLLATFFRLPVSGTHSIVGATAGFSLVKFGVKALKVMGLVRIVISWFVSPVLSGMVSVGMFYIIHFLVLTKDEPLEPGLRLLPAFYGTVVLVNTFSVFYSGPKMFHFHRIPLYGIFVLSCTAGSLTALYVKFGLTQYLRGRILAGDEFRISLRIKCLDRFLPKRCRSSSSKAKVAPGSKVTKTDHKLDVLQEEPEDDMSSSGTGGFATNDNSIPTKAEQNLANGGSKVPAGDLPSVTIGFQATNSKLSNCAAVAPGKVKLAFVKSSRVFDVRPSIMEKEESDAEQSDKQVVVAYSRNGSFDRKYSSSLPPIGEEPETHEVKDRPVEVKIFSYLQVATAVFGSFAHGGNDVSNAIGPVIGLWIIGINQSTSSKDVTPLWILVYGGVGIALGLCVWGRRVIQTLGEDLSKVTPSRQVI</sequence>
<dbReference type="PANTHER" id="PTHR11101:SF80">
    <property type="entry name" value="PHOSPHATE TRANSPORTER"/>
    <property type="match status" value="1"/>
</dbReference>
<evidence type="ECO:0000256" key="6">
    <source>
        <dbReference type="ARBA" id="ARBA00022989"/>
    </source>
</evidence>
<dbReference type="GO" id="GO:0035435">
    <property type="term" value="P:phosphate ion transmembrane transport"/>
    <property type="evidence" value="ECO:0007669"/>
    <property type="project" value="TreeGrafter"/>
</dbReference>
<evidence type="ECO:0000313" key="11">
    <source>
        <dbReference type="Proteomes" id="UP001497525"/>
    </source>
</evidence>
<dbReference type="InterPro" id="IPR001204">
    <property type="entry name" value="Phos_transporter"/>
</dbReference>
<dbReference type="Proteomes" id="UP001497525">
    <property type="component" value="Unassembled WGS sequence"/>
</dbReference>
<keyword evidence="6 8" id="KW-1133">Transmembrane helix</keyword>
<evidence type="ECO:0000256" key="8">
    <source>
        <dbReference type="RuleBase" id="RU363058"/>
    </source>
</evidence>